<name>A0AA39INW6_9BILA</name>
<protein>
    <submittedName>
        <fullName evidence="2">Uncharacterized protein</fullName>
    </submittedName>
</protein>
<evidence type="ECO:0000313" key="2">
    <source>
        <dbReference type="EMBL" id="KAK0427140.1"/>
    </source>
</evidence>
<comment type="caution">
    <text evidence="2">The sequence shown here is derived from an EMBL/GenBank/DDBJ whole genome shotgun (WGS) entry which is preliminary data.</text>
</comment>
<dbReference type="Proteomes" id="UP001175271">
    <property type="component" value="Unassembled WGS sequence"/>
</dbReference>
<gene>
    <name evidence="2" type="ORF">QR680_010084</name>
</gene>
<evidence type="ECO:0000256" key="1">
    <source>
        <dbReference type="SAM" id="Phobius"/>
    </source>
</evidence>
<dbReference type="AlphaFoldDB" id="A0AA39INW6"/>
<feature type="transmembrane region" description="Helical" evidence="1">
    <location>
        <begin position="79"/>
        <end position="105"/>
    </location>
</feature>
<feature type="transmembrane region" description="Helical" evidence="1">
    <location>
        <begin position="43"/>
        <end position="67"/>
    </location>
</feature>
<proteinExistence type="predicted"/>
<feature type="transmembrane region" description="Helical" evidence="1">
    <location>
        <begin position="6"/>
        <end position="23"/>
    </location>
</feature>
<keyword evidence="1" id="KW-0812">Transmembrane</keyword>
<keyword evidence="1" id="KW-0472">Membrane</keyword>
<feature type="transmembrane region" description="Helical" evidence="1">
    <location>
        <begin position="174"/>
        <end position="198"/>
    </location>
</feature>
<feature type="transmembrane region" description="Helical" evidence="1">
    <location>
        <begin position="126"/>
        <end position="145"/>
    </location>
</feature>
<dbReference type="EMBL" id="JAUCMV010000001">
    <property type="protein sequence ID" value="KAK0427140.1"/>
    <property type="molecule type" value="Genomic_DNA"/>
</dbReference>
<reference evidence="2" key="1">
    <citation type="submission" date="2023-06" db="EMBL/GenBank/DDBJ databases">
        <title>Genomic analysis of the entomopathogenic nematode Steinernema hermaphroditum.</title>
        <authorList>
            <person name="Schwarz E.M."/>
            <person name="Heppert J.K."/>
            <person name="Baniya A."/>
            <person name="Schwartz H.T."/>
            <person name="Tan C.-H."/>
            <person name="Antoshechkin I."/>
            <person name="Sternberg P.W."/>
            <person name="Goodrich-Blair H."/>
            <person name="Dillman A.R."/>
        </authorList>
    </citation>
    <scope>NUCLEOTIDE SEQUENCE</scope>
    <source>
        <strain evidence="2">PS9179</strain>
        <tissue evidence="2">Whole animal</tissue>
    </source>
</reference>
<keyword evidence="1" id="KW-1133">Transmembrane helix</keyword>
<accession>A0AA39INW6</accession>
<feature type="transmembrane region" description="Helical" evidence="1">
    <location>
        <begin position="218"/>
        <end position="237"/>
    </location>
</feature>
<keyword evidence="3" id="KW-1185">Reference proteome</keyword>
<evidence type="ECO:0000313" key="3">
    <source>
        <dbReference type="Proteomes" id="UP001175271"/>
    </source>
</evidence>
<feature type="transmembrane region" description="Helical" evidence="1">
    <location>
        <begin position="249"/>
        <end position="271"/>
    </location>
</feature>
<sequence>MAQEVVLADFVVVLLLSIVTIAFKTIVLRRKELVSTWKRCPSLCLFLISNALLALQTAFYVVQWLLFAYGIIENVVENTVFLLVVGHIVMITQQFNHCATVALFAQRVHHILFPIKGVRTFNHTTILCLSLSVLVELGISTYSIVDIFPLSGKPVPEGCLSFACMTKFTEFMRIYLSTFASVMHILITIVGVYMLYLLRKVNVGHAGNERKKSNFARYAFYVRSVVLTIPFCIDTVLSNTFQIYIGRFIGPHGLVGCAVDFTAQTVLYYVVVRRQKKIFVTGTSI</sequence>
<organism evidence="2 3">
    <name type="scientific">Steinernema hermaphroditum</name>
    <dbReference type="NCBI Taxonomy" id="289476"/>
    <lineage>
        <taxon>Eukaryota</taxon>
        <taxon>Metazoa</taxon>
        <taxon>Ecdysozoa</taxon>
        <taxon>Nematoda</taxon>
        <taxon>Chromadorea</taxon>
        <taxon>Rhabditida</taxon>
        <taxon>Tylenchina</taxon>
        <taxon>Panagrolaimomorpha</taxon>
        <taxon>Strongyloidoidea</taxon>
        <taxon>Steinernematidae</taxon>
        <taxon>Steinernema</taxon>
    </lineage>
</organism>